<proteinExistence type="predicted"/>
<accession>A0ABQ7GFF3</accession>
<evidence type="ECO:0000256" key="1">
    <source>
        <dbReference type="SAM" id="MobiDB-lite"/>
    </source>
</evidence>
<protein>
    <submittedName>
        <fullName evidence="2">Uncharacterized protein</fullName>
    </submittedName>
</protein>
<evidence type="ECO:0000313" key="3">
    <source>
        <dbReference type="Proteomes" id="UP000815325"/>
    </source>
</evidence>
<organism evidence="2 3">
    <name type="scientific">Dunaliella salina</name>
    <name type="common">Green alga</name>
    <name type="synonym">Protococcus salinus</name>
    <dbReference type="NCBI Taxonomy" id="3046"/>
    <lineage>
        <taxon>Eukaryota</taxon>
        <taxon>Viridiplantae</taxon>
        <taxon>Chlorophyta</taxon>
        <taxon>core chlorophytes</taxon>
        <taxon>Chlorophyceae</taxon>
        <taxon>CS clade</taxon>
        <taxon>Chlamydomonadales</taxon>
        <taxon>Dunaliellaceae</taxon>
        <taxon>Dunaliella</taxon>
    </lineage>
</organism>
<dbReference type="EMBL" id="MU069817">
    <property type="protein sequence ID" value="KAF5833334.1"/>
    <property type="molecule type" value="Genomic_DNA"/>
</dbReference>
<evidence type="ECO:0000313" key="2">
    <source>
        <dbReference type="EMBL" id="KAF5833334.1"/>
    </source>
</evidence>
<feature type="region of interest" description="Disordered" evidence="1">
    <location>
        <begin position="41"/>
        <end position="68"/>
    </location>
</feature>
<comment type="caution">
    <text evidence="2">The sequence shown here is derived from an EMBL/GenBank/DDBJ whole genome shotgun (WGS) entry which is preliminary data.</text>
</comment>
<dbReference type="Proteomes" id="UP000815325">
    <property type="component" value="Unassembled WGS sequence"/>
</dbReference>
<sequence length="182" mass="19468">MQGEIPFEPFQMAASANQNPGYPGSCGRCYTVRCKPGPVLGAGRGAGPQPTLRPGRHTPRPGVLELPGTEITPDTVIEDASSDAEYSPTATCVTLTQGGGLYWHCRNCSQDGFQPFDGAQAIHFSIKPIRSPSDNSNAPAVPAVKLFVMVDELIDVNLQDGEAVRAEEKKYCNVEAYLGNFP</sequence>
<gene>
    <name evidence="2" type="ORF">DUNSADRAFT_10414</name>
</gene>
<name>A0ABQ7GFF3_DUNSA</name>
<reference evidence="2" key="1">
    <citation type="submission" date="2017-08" db="EMBL/GenBank/DDBJ databases">
        <authorList>
            <person name="Polle J.E."/>
            <person name="Barry K."/>
            <person name="Cushman J."/>
            <person name="Schmutz J."/>
            <person name="Tran D."/>
            <person name="Hathwaick L.T."/>
            <person name="Yim W.C."/>
            <person name="Jenkins J."/>
            <person name="Mckie-Krisberg Z.M."/>
            <person name="Prochnik S."/>
            <person name="Lindquist E."/>
            <person name="Dockter R.B."/>
            <person name="Adam C."/>
            <person name="Molina H."/>
            <person name="Bunkerborg J."/>
            <person name="Jin E."/>
            <person name="Buchheim M."/>
            <person name="Magnuson J."/>
        </authorList>
    </citation>
    <scope>NUCLEOTIDE SEQUENCE</scope>
    <source>
        <strain evidence="2">CCAP 19/18</strain>
    </source>
</reference>
<keyword evidence="3" id="KW-1185">Reference proteome</keyword>